<dbReference type="PANTHER" id="PTHR33223">
    <property type="entry name" value="CCHC-TYPE DOMAIN-CONTAINING PROTEIN"/>
    <property type="match status" value="1"/>
</dbReference>
<keyword evidence="4" id="KW-1185">Reference proteome</keyword>
<dbReference type="EMBL" id="QJKJ01013893">
    <property type="protein sequence ID" value="RDX65458.1"/>
    <property type="molecule type" value="Genomic_DNA"/>
</dbReference>
<dbReference type="InterPro" id="IPR005162">
    <property type="entry name" value="Retrotrans_gag_dom"/>
</dbReference>
<feature type="non-terminal residue" evidence="3">
    <location>
        <position position="1"/>
    </location>
</feature>
<sequence>MKRMFMEKFFPTSRTATIRKEICGIRQHSRETLHEYEERFNKLCATCPHHQISDQLLIQYFYEGLVMSHKMHISSGPKKSAIEQLMNLKDDSKLSPPLEAQAESLSARLKTRPIQPKAQSGSLAQVALHVSNTEPPQRQLKRHIST</sequence>
<dbReference type="PANTHER" id="PTHR33223:SF3">
    <property type="match status" value="1"/>
</dbReference>
<accession>A0A371EHD4</accession>
<reference evidence="3" key="1">
    <citation type="submission" date="2018-05" db="EMBL/GenBank/DDBJ databases">
        <title>Draft genome of Mucuna pruriens seed.</title>
        <authorList>
            <person name="Nnadi N.E."/>
            <person name="Vos R."/>
            <person name="Hasami M.H."/>
            <person name="Devisetty U.K."/>
            <person name="Aguiy J.C."/>
        </authorList>
    </citation>
    <scope>NUCLEOTIDE SEQUENCE [LARGE SCALE GENOMIC DNA]</scope>
    <source>
        <strain evidence="3">JCA_2017</strain>
    </source>
</reference>
<protein>
    <recommendedName>
        <fullName evidence="2">Retrotransposon gag domain-containing protein</fullName>
    </recommendedName>
</protein>
<dbReference type="OrthoDB" id="1709243at2759"/>
<evidence type="ECO:0000313" key="3">
    <source>
        <dbReference type="EMBL" id="RDX65458.1"/>
    </source>
</evidence>
<feature type="domain" description="Retrotransposon gag" evidence="2">
    <location>
        <begin position="1"/>
        <end position="65"/>
    </location>
</feature>
<feature type="region of interest" description="Disordered" evidence="1">
    <location>
        <begin position="99"/>
        <end position="146"/>
    </location>
</feature>
<proteinExistence type="predicted"/>
<dbReference type="Proteomes" id="UP000257109">
    <property type="component" value="Unassembled WGS sequence"/>
</dbReference>
<comment type="caution">
    <text evidence="3">The sequence shown here is derived from an EMBL/GenBank/DDBJ whole genome shotgun (WGS) entry which is preliminary data.</text>
</comment>
<evidence type="ECO:0000313" key="4">
    <source>
        <dbReference type="Proteomes" id="UP000257109"/>
    </source>
</evidence>
<organism evidence="3 4">
    <name type="scientific">Mucuna pruriens</name>
    <name type="common">Velvet bean</name>
    <name type="synonym">Dolichos pruriens</name>
    <dbReference type="NCBI Taxonomy" id="157652"/>
    <lineage>
        <taxon>Eukaryota</taxon>
        <taxon>Viridiplantae</taxon>
        <taxon>Streptophyta</taxon>
        <taxon>Embryophyta</taxon>
        <taxon>Tracheophyta</taxon>
        <taxon>Spermatophyta</taxon>
        <taxon>Magnoliopsida</taxon>
        <taxon>eudicotyledons</taxon>
        <taxon>Gunneridae</taxon>
        <taxon>Pentapetalae</taxon>
        <taxon>rosids</taxon>
        <taxon>fabids</taxon>
        <taxon>Fabales</taxon>
        <taxon>Fabaceae</taxon>
        <taxon>Papilionoideae</taxon>
        <taxon>50 kb inversion clade</taxon>
        <taxon>NPAAA clade</taxon>
        <taxon>indigoferoid/millettioid clade</taxon>
        <taxon>Phaseoleae</taxon>
        <taxon>Mucuna</taxon>
    </lineage>
</organism>
<name>A0A371EHD4_MUCPR</name>
<evidence type="ECO:0000259" key="2">
    <source>
        <dbReference type="Pfam" id="PF03732"/>
    </source>
</evidence>
<dbReference type="Pfam" id="PF03732">
    <property type="entry name" value="Retrotrans_gag"/>
    <property type="match status" value="1"/>
</dbReference>
<evidence type="ECO:0000256" key="1">
    <source>
        <dbReference type="SAM" id="MobiDB-lite"/>
    </source>
</evidence>
<gene>
    <name evidence="3" type="ORF">CR513_55882</name>
</gene>
<dbReference type="AlphaFoldDB" id="A0A371EHD4"/>